<evidence type="ECO:0000313" key="2">
    <source>
        <dbReference type="Proteomes" id="UP000297951"/>
    </source>
</evidence>
<evidence type="ECO:0000313" key="1">
    <source>
        <dbReference type="EMBL" id="TFU22742.1"/>
    </source>
</evidence>
<name>A0A4Y9F5E4_9MICC</name>
<gene>
    <name evidence="1" type="ORF">E4U03_05220</name>
</gene>
<dbReference type="SUPFAM" id="SSF48452">
    <property type="entry name" value="TPR-like"/>
    <property type="match status" value="1"/>
</dbReference>
<dbReference type="OrthoDB" id="3275754at2"/>
<organism evidence="1 2">
    <name type="scientific">Rothia nasimurium</name>
    <dbReference type="NCBI Taxonomy" id="85336"/>
    <lineage>
        <taxon>Bacteria</taxon>
        <taxon>Bacillati</taxon>
        <taxon>Actinomycetota</taxon>
        <taxon>Actinomycetes</taxon>
        <taxon>Micrococcales</taxon>
        <taxon>Micrococcaceae</taxon>
        <taxon>Rothia</taxon>
    </lineage>
</organism>
<dbReference type="InterPro" id="IPR011990">
    <property type="entry name" value="TPR-like_helical_dom_sf"/>
</dbReference>
<comment type="caution">
    <text evidence="1">The sequence shown here is derived from an EMBL/GenBank/DDBJ whole genome shotgun (WGS) entry which is preliminary data.</text>
</comment>
<sequence length="196" mass="20674">MTQNLTPLEEADRELARAQELIAAGQLADALPILQTAAGGFESAGEVFGQILALKILSEVNRDLGNLAPALTEVTRAHALLADAKSDAEQLPDFATEVGSLHAELGHFERSKTWYTQGLRGYEAQGNAEGQAHNLVALAGLARQAQNEAGAQSYLAQAYELYASGNHTVQLMHVRNAQAQGLLAVGGSGRCPPPAH</sequence>
<proteinExistence type="predicted"/>
<dbReference type="AlphaFoldDB" id="A0A4Y9F5E4"/>
<reference evidence="1 2" key="1">
    <citation type="submission" date="2019-03" db="EMBL/GenBank/DDBJ databases">
        <title>Diversity of the mouse oral microbiome.</title>
        <authorList>
            <person name="Joseph S."/>
            <person name="Aduse-Opoku J."/>
            <person name="Curtis M."/>
            <person name="Wade W."/>
            <person name="Hashim A."/>
        </authorList>
    </citation>
    <scope>NUCLEOTIDE SEQUENCE [LARGE SCALE GENOMIC DNA]</scope>
    <source>
        <strain evidence="2">irhom_31</strain>
    </source>
</reference>
<dbReference type="EMBL" id="SPQC01000014">
    <property type="protein sequence ID" value="TFU22742.1"/>
    <property type="molecule type" value="Genomic_DNA"/>
</dbReference>
<dbReference type="Proteomes" id="UP000297951">
    <property type="component" value="Unassembled WGS sequence"/>
</dbReference>
<protein>
    <submittedName>
        <fullName evidence="1">Uncharacterized protein</fullName>
    </submittedName>
</protein>
<dbReference type="Gene3D" id="1.25.40.10">
    <property type="entry name" value="Tetratricopeptide repeat domain"/>
    <property type="match status" value="1"/>
</dbReference>
<accession>A0A4Y9F5E4</accession>
<dbReference type="RefSeq" id="WP_135012153.1">
    <property type="nucleotide sequence ID" value="NZ_JADGLK010000014.1"/>
</dbReference>